<sequence>MGNFIQQLSERVSVIASDRLWLEDSAIQQLKTTAQLTHMSSVVGLPDLHPGRGYPVGAAFLSQNHFYPALVGNDIGCGMSLYQTDLAINKVKLDKLDKQIGNLDEPVDEDEWQQLLDIYPDLSTRKQLVAEGLLAAGLDLLQMRSLGTIGGGNHFAELQITDRVDDAGSYKAANLHNKRVQLLVHSGSRGLGQFILRQHVDAHSHAGLASDSEAATDYLRKHNAALDYAALNRAMIAARILRRLRCNGELVLDVHHNLVTPVQADGKSLWLHRKGATPSDQGLVMLPGSRGDYSYLLQPKTENGAVSLYSLAHGAGRKWQRTDCKDRLFKLATPDQLSRTEFGSRVICADRALIYEEAPQAYKNLDSVLNCLLGADLVTVIARNKPLLTYKTRGECC</sequence>
<keyword evidence="13" id="KW-1185">Reference proteome</keyword>
<comment type="cofactor">
    <cofactor evidence="11">
        <name>Mn(2+)</name>
        <dbReference type="ChEBI" id="CHEBI:29035"/>
    </cofactor>
    <text evidence="11">Binds 2 manganese ions per subunit.</text>
</comment>
<evidence type="ECO:0000313" key="13">
    <source>
        <dbReference type="Proteomes" id="UP000247792"/>
    </source>
</evidence>
<keyword evidence="7 11" id="KW-0464">Manganese</keyword>
<dbReference type="EC" id="6.5.1.8" evidence="1"/>
<evidence type="ECO:0000256" key="9">
    <source>
        <dbReference type="PIRSR" id="PIRSR601233-1"/>
    </source>
</evidence>
<evidence type="ECO:0000256" key="4">
    <source>
        <dbReference type="ARBA" id="ARBA00022741"/>
    </source>
</evidence>
<keyword evidence="4 10" id="KW-0547">Nucleotide-binding</keyword>
<evidence type="ECO:0000256" key="3">
    <source>
        <dbReference type="ARBA" id="ARBA00022723"/>
    </source>
</evidence>
<evidence type="ECO:0000313" key="12">
    <source>
        <dbReference type="EMBL" id="PXX36829.1"/>
    </source>
</evidence>
<dbReference type="GO" id="GO:0042245">
    <property type="term" value="P:RNA repair"/>
    <property type="evidence" value="ECO:0007669"/>
    <property type="project" value="UniProtKB-KW"/>
</dbReference>
<feature type="active site" description="GMP-histidine intermediate" evidence="9">
    <location>
        <position position="313"/>
    </location>
</feature>
<evidence type="ECO:0000256" key="5">
    <source>
        <dbReference type="ARBA" id="ARBA00022800"/>
    </source>
</evidence>
<dbReference type="OrthoDB" id="9802323at2"/>
<comment type="caution">
    <text evidence="12">The sequence shown here is derived from an EMBL/GenBank/DDBJ whole genome shotgun (WGS) entry which is preliminary data.</text>
</comment>
<evidence type="ECO:0000256" key="10">
    <source>
        <dbReference type="PIRSR" id="PIRSR601233-2"/>
    </source>
</evidence>
<keyword evidence="5" id="KW-0692">RNA repair</keyword>
<feature type="binding site" evidence="11">
    <location>
        <position position="74"/>
    </location>
    <ligand>
        <name>Mn(2+)</name>
        <dbReference type="ChEBI" id="CHEBI:29035"/>
        <label>1</label>
    </ligand>
</feature>
<organism evidence="12 13">
    <name type="scientific">Undibacterium pigrum</name>
    <dbReference type="NCBI Taxonomy" id="401470"/>
    <lineage>
        <taxon>Bacteria</taxon>
        <taxon>Pseudomonadati</taxon>
        <taxon>Pseudomonadota</taxon>
        <taxon>Betaproteobacteria</taxon>
        <taxon>Burkholderiales</taxon>
        <taxon>Oxalobacteraceae</taxon>
        <taxon>Undibacterium</taxon>
    </lineage>
</organism>
<reference evidence="12 13" key="1">
    <citation type="submission" date="2018-05" db="EMBL/GenBank/DDBJ databases">
        <title>Genomic Encyclopedia of Type Strains, Phase IV (KMG-IV): sequencing the most valuable type-strain genomes for metagenomic binning, comparative biology and taxonomic classification.</title>
        <authorList>
            <person name="Goeker M."/>
        </authorList>
    </citation>
    <scope>NUCLEOTIDE SEQUENCE [LARGE SCALE GENOMIC DNA]</scope>
    <source>
        <strain evidence="12 13">DSM 19792</strain>
    </source>
</reference>
<evidence type="ECO:0000256" key="8">
    <source>
        <dbReference type="ARBA" id="ARBA00047746"/>
    </source>
</evidence>
<feature type="binding site" evidence="10">
    <location>
        <begin position="153"/>
        <end position="157"/>
    </location>
    <ligand>
        <name>GMP</name>
        <dbReference type="ChEBI" id="CHEBI:58115"/>
    </ligand>
</feature>
<dbReference type="InterPro" id="IPR017510">
    <property type="entry name" value="RtcB2"/>
</dbReference>
<dbReference type="RefSeq" id="WP_110258172.1">
    <property type="nucleotide sequence ID" value="NZ_QJKB01000019.1"/>
</dbReference>
<dbReference type="GO" id="GO:0006396">
    <property type="term" value="P:RNA processing"/>
    <property type="evidence" value="ECO:0007669"/>
    <property type="project" value="InterPro"/>
</dbReference>
<dbReference type="InterPro" id="IPR001233">
    <property type="entry name" value="RtcB"/>
</dbReference>
<evidence type="ECO:0000256" key="2">
    <source>
        <dbReference type="ARBA" id="ARBA00022598"/>
    </source>
</evidence>
<evidence type="ECO:0000256" key="1">
    <source>
        <dbReference type="ARBA" id="ARBA00012726"/>
    </source>
</evidence>
<name>A0A318IMZ9_9BURK</name>
<dbReference type="NCBIfam" id="TIGR03073">
    <property type="entry name" value="release_rtcB"/>
    <property type="match status" value="1"/>
</dbReference>
<comment type="catalytic activity">
    <reaction evidence="8">
        <text>a 3'-end 3'-phospho-ribonucleotide-RNA + a 5'-end dephospho-ribonucleoside-RNA + GTP = a ribonucleotidyl-ribonucleotide-RNA + GMP + diphosphate</text>
        <dbReference type="Rhea" id="RHEA:68076"/>
        <dbReference type="Rhea" id="RHEA-COMP:10463"/>
        <dbReference type="Rhea" id="RHEA-COMP:13936"/>
        <dbReference type="Rhea" id="RHEA-COMP:17355"/>
        <dbReference type="ChEBI" id="CHEBI:33019"/>
        <dbReference type="ChEBI" id="CHEBI:37565"/>
        <dbReference type="ChEBI" id="CHEBI:58115"/>
        <dbReference type="ChEBI" id="CHEBI:83062"/>
        <dbReference type="ChEBI" id="CHEBI:138284"/>
        <dbReference type="ChEBI" id="CHEBI:173118"/>
        <dbReference type="EC" id="6.5.1.8"/>
    </reaction>
</comment>
<dbReference type="AlphaFoldDB" id="A0A318IMZ9"/>
<keyword evidence="2" id="KW-0436">Ligase</keyword>
<feature type="binding site" evidence="11">
    <location>
        <position position="256"/>
    </location>
    <ligand>
        <name>Mn(2+)</name>
        <dbReference type="ChEBI" id="CHEBI:29035"/>
        <label>2</label>
    </ligand>
</feature>
<keyword evidence="3 11" id="KW-0479">Metal-binding</keyword>
<dbReference type="Proteomes" id="UP000247792">
    <property type="component" value="Unassembled WGS sequence"/>
</dbReference>
<evidence type="ECO:0000256" key="7">
    <source>
        <dbReference type="ARBA" id="ARBA00023211"/>
    </source>
</evidence>
<dbReference type="GO" id="GO:0003972">
    <property type="term" value="F:RNA ligase (ATP) activity"/>
    <property type="evidence" value="ECO:0007669"/>
    <property type="project" value="TreeGrafter"/>
</dbReference>
<feature type="binding site" evidence="10">
    <location>
        <begin position="256"/>
        <end position="257"/>
    </location>
    <ligand>
        <name>GMP</name>
        <dbReference type="ChEBI" id="CHEBI:58115"/>
    </ligand>
</feature>
<feature type="binding site" evidence="10">
    <location>
        <position position="294"/>
    </location>
    <ligand>
        <name>GMP</name>
        <dbReference type="ChEBI" id="CHEBI:58115"/>
    </ligand>
</feature>
<dbReference type="PANTHER" id="PTHR11118">
    <property type="entry name" value="RNA-SPLICING LIGASE RTCB HOMOLOG"/>
    <property type="match status" value="1"/>
</dbReference>
<dbReference type="EMBL" id="QJKB01000019">
    <property type="protein sequence ID" value="PXX36829.1"/>
    <property type="molecule type" value="Genomic_DNA"/>
</dbReference>
<evidence type="ECO:0000256" key="6">
    <source>
        <dbReference type="ARBA" id="ARBA00023134"/>
    </source>
</evidence>
<dbReference type="GO" id="GO:0005525">
    <property type="term" value="F:GTP binding"/>
    <property type="evidence" value="ECO:0007669"/>
    <property type="project" value="UniProtKB-KW"/>
</dbReference>
<dbReference type="InterPro" id="IPR036025">
    <property type="entry name" value="RtcB-like_sf"/>
</dbReference>
<feature type="binding site" evidence="10">
    <location>
        <begin position="313"/>
        <end position="316"/>
    </location>
    <ligand>
        <name>GMP</name>
        <dbReference type="ChEBI" id="CHEBI:58115"/>
    </ligand>
</feature>
<dbReference type="GO" id="GO:0046872">
    <property type="term" value="F:metal ion binding"/>
    <property type="evidence" value="ECO:0007669"/>
    <property type="project" value="UniProtKB-KW"/>
</dbReference>
<gene>
    <name evidence="12" type="ORF">DFR42_11935</name>
</gene>
<proteinExistence type="predicted"/>
<keyword evidence="6 10" id="KW-0342">GTP-binding</keyword>
<evidence type="ECO:0000256" key="11">
    <source>
        <dbReference type="PIRSR" id="PIRSR601233-3"/>
    </source>
</evidence>
<dbReference type="PANTHER" id="PTHR11118:SF1">
    <property type="entry name" value="RNA-SPLICING LIGASE RTCB HOMOLOG"/>
    <property type="match status" value="1"/>
</dbReference>
<accession>A0A318IMZ9</accession>
<dbReference type="NCBIfam" id="NF007153">
    <property type="entry name" value="PRK09588.1"/>
    <property type="match status" value="1"/>
</dbReference>
<feature type="binding site" evidence="11">
    <location>
        <position position="185"/>
    </location>
    <ligand>
        <name>Mn(2+)</name>
        <dbReference type="ChEBI" id="CHEBI:29035"/>
        <label>2</label>
    </ligand>
</feature>
<dbReference type="Pfam" id="PF01139">
    <property type="entry name" value="RtcB"/>
    <property type="match status" value="2"/>
</dbReference>
<dbReference type="SUPFAM" id="SSF103365">
    <property type="entry name" value="Hypothetical protein PH1602"/>
    <property type="match status" value="1"/>
</dbReference>
<feature type="binding site" evidence="11">
    <location>
        <position position="154"/>
    </location>
    <ligand>
        <name>Mn(2+)</name>
        <dbReference type="ChEBI" id="CHEBI:29035"/>
        <label>1</label>
    </ligand>
</feature>
<dbReference type="Gene3D" id="3.90.1860.10">
    <property type="entry name" value="tRNA-splicing ligase RtcB"/>
    <property type="match status" value="1"/>
</dbReference>
<dbReference type="GO" id="GO:0170057">
    <property type="term" value="F:RNA ligase (GTP) activity"/>
    <property type="evidence" value="ECO:0007669"/>
    <property type="project" value="UniProtKB-EC"/>
</dbReference>
<protein>
    <recommendedName>
        <fullName evidence="1">3'-phosphate/5'-hydroxy nucleic acid ligase</fullName>
        <ecNumber evidence="1">6.5.1.8</ecNumber>
    </recommendedName>
</protein>